<protein>
    <submittedName>
        <fullName evidence="2">Uncharacterized protein</fullName>
    </submittedName>
</protein>
<evidence type="ECO:0000313" key="3">
    <source>
        <dbReference type="Proteomes" id="UP000001312"/>
    </source>
</evidence>
<dbReference type="EMBL" id="CH476625">
    <property type="protein sequence ID" value="EDO01638.1"/>
    <property type="molecule type" value="Genomic_DNA"/>
</dbReference>
<dbReference type="HOGENOM" id="CLU_2887156_0_0_1"/>
<proteinExistence type="predicted"/>
<dbReference type="RefSeq" id="XP_001594306.1">
    <property type="nucleotide sequence ID" value="XM_001594256.1"/>
</dbReference>
<gene>
    <name evidence="2" type="ORF">SS1G_04113</name>
</gene>
<reference evidence="3" key="1">
    <citation type="journal article" date="2011" name="PLoS Genet.">
        <title>Genomic analysis of the necrotrophic fungal pathogens Sclerotinia sclerotiorum and Botrytis cinerea.</title>
        <authorList>
            <person name="Amselem J."/>
            <person name="Cuomo C.A."/>
            <person name="van Kan J.A."/>
            <person name="Viaud M."/>
            <person name="Benito E.P."/>
            <person name="Couloux A."/>
            <person name="Coutinho P.M."/>
            <person name="de Vries R.P."/>
            <person name="Dyer P.S."/>
            <person name="Fillinger S."/>
            <person name="Fournier E."/>
            <person name="Gout L."/>
            <person name="Hahn M."/>
            <person name="Kohn L."/>
            <person name="Lapalu N."/>
            <person name="Plummer K.M."/>
            <person name="Pradier J.M."/>
            <person name="Quevillon E."/>
            <person name="Sharon A."/>
            <person name="Simon A."/>
            <person name="ten Have A."/>
            <person name="Tudzynski B."/>
            <person name="Tudzynski P."/>
            <person name="Wincker P."/>
            <person name="Andrew M."/>
            <person name="Anthouard V."/>
            <person name="Beever R.E."/>
            <person name="Beffa R."/>
            <person name="Benoit I."/>
            <person name="Bouzid O."/>
            <person name="Brault B."/>
            <person name="Chen Z."/>
            <person name="Choquer M."/>
            <person name="Collemare J."/>
            <person name="Cotton P."/>
            <person name="Danchin E.G."/>
            <person name="Da Silva C."/>
            <person name="Gautier A."/>
            <person name="Giraud C."/>
            <person name="Giraud T."/>
            <person name="Gonzalez C."/>
            <person name="Grossetete S."/>
            <person name="Guldener U."/>
            <person name="Henrissat B."/>
            <person name="Howlett B.J."/>
            <person name="Kodira C."/>
            <person name="Kretschmer M."/>
            <person name="Lappartient A."/>
            <person name="Leroch M."/>
            <person name="Levis C."/>
            <person name="Mauceli E."/>
            <person name="Neuveglise C."/>
            <person name="Oeser B."/>
            <person name="Pearson M."/>
            <person name="Poulain J."/>
            <person name="Poussereau N."/>
            <person name="Quesneville H."/>
            <person name="Rascle C."/>
            <person name="Schumacher J."/>
            <person name="Segurens B."/>
            <person name="Sexton A."/>
            <person name="Silva E."/>
            <person name="Sirven C."/>
            <person name="Soanes D.M."/>
            <person name="Talbot N.J."/>
            <person name="Templeton M."/>
            <person name="Yandava C."/>
            <person name="Yarden O."/>
            <person name="Zeng Q."/>
            <person name="Rollins J.A."/>
            <person name="Lebrun M.H."/>
            <person name="Dickman M."/>
        </authorList>
    </citation>
    <scope>NUCLEOTIDE SEQUENCE [LARGE SCALE GENOMIC DNA]</scope>
    <source>
        <strain evidence="3">ATCC 18683 / 1980 / Ss-1</strain>
    </source>
</reference>
<dbReference type="KEGG" id="ssl:SS1G_04113"/>
<feature type="region of interest" description="Disordered" evidence="1">
    <location>
        <begin position="20"/>
        <end position="63"/>
    </location>
</feature>
<accession>A7EFM2</accession>
<evidence type="ECO:0000256" key="1">
    <source>
        <dbReference type="SAM" id="MobiDB-lite"/>
    </source>
</evidence>
<evidence type="ECO:0000313" key="2">
    <source>
        <dbReference type="EMBL" id="EDO01638.1"/>
    </source>
</evidence>
<dbReference type="InParanoid" id="A7EFM2"/>
<dbReference type="GeneID" id="5490945"/>
<name>A7EFM2_SCLS1</name>
<keyword evidence="3" id="KW-1185">Reference proteome</keyword>
<sequence length="63" mass="7081">MPDLLSIELRVSQLEPPKRLFADFDDFDPSSQQPGATKRLRAEKEEAEQEVKVCQNPLGPVSV</sequence>
<dbReference type="AlphaFoldDB" id="A7EFM2"/>
<organism evidence="2 3">
    <name type="scientific">Sclerotinia sclerotiorum (strain ATCC 18683 / 1980 / Ss-1)</name>
    <name type="common">White mold</name>
    <name type="synonym">Whetzelinia sclerotiorum</name>
    <dbReference type="NCBI Taxonomy" id="665079"/>
    <lineage>
        <taxon>Eukaryota</taxon>
        <taxon>Fungi</taxon>
        <taxon>Dikarya</taxon>
        <taxon>Ascomycota</taxon>
        <taxon>Pezizomycotina</taxon>
        <taxon>Leotiomycetes</taxon>
        <taxon>Helotiales</taxon>
        <taxon>Sclerotiniaceae</taxon>
        <taxon>Sclerotinia</taxon>
    </lineage>
</organism>
<dbReference type="Proteomes" id="UP000001312">
    <property type="component" value="Unassembled WGS sequence"/>
</dbReference>